<feature type="coiled-coil region" evidence="1">
    <location>
        <begin position="37"/>
        <end position="86"/>
    </location>
</feature>
<evidence type="ECO:0000313" key="4">
    <source>
        <dbReference type="Proteomes" id="UP000601435"/>
    </source>
</evidence>
<keyword evidence="4" id="KW-1185">Reference proteome</keyword>
<name>A0A813AAP6_9DINO</name>
<proteinExistence type="predicted"/>
<dbReference type="OrthoDB" id="411923at2759"/>
<dbReference type="EMBL" id="CAJNJA010055382">
    <property type="protein sequence ID" value="CAE7855350.1"/>
    <property type="molecule type" value="Genomic_DNA"/>
</dbReference>
<organism evidence="3 4">
    <name type="scientific">Symbiodinium necroappetens</name>
    <dbReference type="NCBI Taxonomy" id="1628268"/>
    <lineage>
        <taxon>Eukaryota</taxon>
        <taxon>Sar</taxon>
        <taxon>Alveolata</taxon>
        <taxon>Dinophyceae</taxon>
        <taxon>Suessiales</taxon>
        <taxon>Symbiodiniaceae</taxon>
        <taxon>Symbiodinium</taxon>
    </lineage>
</organism>
<evidence type="ECO:0000256" key="1">
    <source>
        <dbReference type="SAM" id="Coils"/>
    </source>
</evidence>
<dbReference type="Proteomes" id="UP000601435">
    <property type="component" value="Unassembled WGS sequence"/>
</dbReference>
<gene>
    <name evidence="3" type="primary">tdp2</name>
    <name evidence="2" type="ORF">SNEC2469_LOCUS26818</name>
    <name evidence="3" type="ORF">SNEC2469_LOCUS27358</name>
</gene>
<dbReference type="EMBL" id="CAJNJA010057459">
    <property type="protein sequence ID" value="CAE7862268.1"/>
    <property type="molecule type" value="Genomic_DNA"/>
</dbReference>
<keyword evidence="1" id="KW-0175">Coiled coil</keyword>
<evidence type="ECO:0000313" key="2">
    <source>
        <dbReference type="EMBL" id="CAE7855350.1"/>
    </source>
</evidence>
<comment type="caution">
    <text evidence="3">The sequence shown here is derived from an EMBL/GenBank/DDBJ whole genome shotgun (WGS) entry which is preliminary data.</text>
</comment>
<evidence type="ECO:0000313" key="3">
    <source>
        <dbReference type="EMBL" id="CAE7862268.1"/>
    </source>
</evidence>
<accession>A0A813AAP6</accession>
<reference evidence="3" key="1">
    <citation type="submission" date="2021-02" db="EMBL/GenBank/DDBJ databases">
        <authorList>
            <person name="Dougan E. K."/>
            <person name="Rhodes N."/>
            <person name="Thang M."/>
            <person name="Chan C."/>
        </authorList>
    </citation>
    <scope>NUCLEOTIDE SEQUENCE</scope>
</reference>
<protein>
    <submittedName>
        <fullName evidence="3">Tdp2 protein</fullName>
    </submittedName>
</protein>
<sequence>MLRIRFKHSWGTAEKLYKSEAIDSFGNKYLLGVYETVKEAEKAFDEWNKEYEQAGADVKESLSGWAKQQEAALAEDQDEVDRLRKALEEARR</sequence>
<dbReference type="AlphaFoldDB" id="A0A813AAP6"/>